<dbReference type="InterPro" id="IPR000719">
    <property type="entry name" value="Prot_kinase_dom"/>
</dbReference>
<dbReference type="GO" id="GO:0004674">
    <property type="term" value="F:protein serine/threonine kinase activity"/>
    <property type="evidence" value="ECO:0007669"/>
    <property type="project" value="TreeGrafter"/>
</dbReference>
<accession>A0A8J3RKL0</accession>
<evidence type="ECO:0000256" key="3">
    <source>
        <dbReference type="ARBA" id="ARBA00022777"/>
    </source>
</evidence>
<keyword evidence="2 5" id="KW-0547">Nucleotide-binding</keyword>
<evidence type="ECO:0000259" key="6">
    <source>
        <dbReference type="PROSITE" id="PS50011"/>
    </source>
</evidence>
<dbReference type="CDD" id="cd14014">
    <property type="entry name" value="STKc_PknB_like"/>
    <property type="match status" value="1"/>
</dbReference>
<dbReference type="Gene3D" id="2.60.120.560">
    <property type="entry name" value="Exo-inulinase, domain 1"/>
    <property type="match status" value="1"/>
</dbReference>
<reference evidence="7 8" key="1">
    <citation type="submission" date="2021-01" db="EMBL/GenBank/DDBJ databases">
        <title>Whole genome shotgun sequence of Planobispora longispora NBRC 13918.</title>
        <authorList>
            <person name="Komaki H."/>
            <person name="Tamura T."/>
        </authorList>
    </citation>
    <scope>NUCLEOTIDE SEQUENCE [LARGE SCALE GENOMIC DNA]</scope>
    <source>
        <strain evidence="7 8">NBRC 13918</strain>
    </source>
</reference>
<keyword evidence="4 5" id="KW-0067">ATP-binding</keyword>
<dbReference type="Gene3D" id="1.10.510.10">
    <property type="entry name" value="Transferase(Phosphotransferase) domain 1"/>
    <property type="match status" value="1"/>
</dbReference>
<dbReference type="Gene3D" id="3.30.200.20">
    <property type="entry name" value="Phosphorylase Kinase, domain 1"/>
    <property type="match status" value="1"/>
</dbReference>
<sequence length="552" mass="58215">MTAYGLPPVLALEPEDPVELGPYRIAGRLGRGGMGTVYLGEGPAGPVAIKVINRHLAADPEFVARFRSEVAAARRVSRFCTAPVLDARLEGEPLWVVTEYVAGPDLARLLREQGPLTGSNLEALAVGVAAALTAIHGAGVVHRDLKPANVLLSPLGPRVIDFGIARALDAGRGQTVTGKILGTPEYMAPELVSDGRAGPPADVFAWGCVVAAAATGASPFASRTVPEALYRVVHDTPKLEGLEPELRSLVEAALDKDPQARPSAMDVLSGLVGQKEAADTARVAGTIRLNLSGLVTSAAPAATGGPSSPASPRPFRRRPYLVGGAAAGALLLVTAGVLGVRALLPQGPPEITDVLYRDDFANDASGWHNGGGTRVDTIHGYTGDGRYTIATDSSASYRPNHAPVNAEAPDRALVSVKVDLAAGQESNAWSGVFCQYSPDDENSFVYYAEVTPGGRARISRYTTGKEGWDLTPDLQVPEFKKNGTTLRVECARDGDRVRVAFWVGEELVADLVDEDAAKATGKPRFGIHVSKWPGVEAETRVYFDDFQIGRLP</sequence>
<feature type="domain" description="Protein kinase" evidence="6">
    <location>
        <begin position="23"/>
        <end position="272"/>
    </location>
</feature>
<evidence type="ECO:0000313" key="8">
    <source>
        <dbReference type="Proteomes" id="UP000616724"/>
    </source>
</evidence>
<dbReference type="PROSITE" id="PS50011">
    <property type="entry name" value="PROTEIN_KINASE_DOM"/>
    <property type="match status" value="1"/>
</dbReference>
<comment type="caution">
    <text evidence="7">The sequence shown here is derived from an EMBL/GenBank/DDBJ whole genome shotgun (WGS) entry which is preliminary data.</text>
</comment>
<dbReference type="EMBL" id="BOOH01000021">
    <property type="protein sequence ID" value="GIH76688.1"/>
    <property type="molecule type" value="Genomic_DNA"/>
</dbReference>
<dbReference type="GO" id="GO:0005524">
    <property type="term" value="F:ATP binding"/>
    <property type="evidence" value="ECO:0007669"/>
    <property type="project" value="UniProtKB-UniRule"/>
</dbReference>
<feature type="binding site" evidence="5">
    <location>
        <position position="50"/>
    </location>
    <ligand>
        <name>ATP</name>
        <dbReference type="ChEBI" id="CHEBI:30616"/>
    </ligand>
</feature>
<dbReference type="AlphaFoldDB" id="A0A8J3RKL0"/>
<dbReference type="PANTHER" id="PTHR43289">
    <property type="entry name" value="MITOGEN-ACTIVATED PROTEIN KINASE KINASE KINASE 20-RELATED"/>
    <property type="match status" value="1"/>
</dbReference>
<dbReference type="InterPro" id="IPR011009">
    <property type="entry name" value="Kinase-like_dom_sf"/>
</dbReference>
<dbReference type="Proteomes" id="UP000616724">
    <property type="component" value="Unassembled WGS sequence"/>
</dbReference>
<name>A0A8J3RKL0_9ACTN</name>
<keyword evidence="8" id="KW-1185">Reference proteome</keyword>
<evidence type="ECO:0000313" key="7">
    <source>
        <dbReference type="EMBL" id="GIH76688.1"/>
    </source>
</evidence>
<dbReference type="SUPFAM" id="SSF56112">
    <property type="entry name" value="Protein kinase-like (PK-like)"/>
    <property type="match status" value="1"/>
</dbReference>
<evidence type="ECO:0000256" key="5">
    <source>
        <dbReference type="PROSITE-ProRule" id="PRU10141"/>
    </source>
</evidence>
<evidence type="ECO:0000256" key="4">
    <source>
        <dbReference type="ARBA" id="ARBA00022840"/>
    </source>
</evidence>
<dbReference type="PROSITE" id="PS00107">
    <property type="entry name" value="PROTEIN_KINASE_ATP"/>
    <property type="match status" value="1"/>
</dbReference>
<keyword evidence="3" id="KW-0418">Kinase</keyword>
<gene>
    <name evidence="7" type="ORF">Plo01_31170</name>
</gene>
<dbReference type="RefSeq" id="WP_239316376.1">
    <property type="nucleotide sequence ID" value="NZ_BOOH01000021.1"/>
</dbReference>
<keyword evidence="1" id="KW-0808">Transferase</keyword>
<dbReference type="PROSITE" id="PS00108">
    <property type="entry name" value="PROTEIN_KINASE_ST"/>
    <property type="match status" value="1"/>
</dbReference>
<organism evidence="7 8">
    <name type="scientific">Planobispora longispora</name>
    <dbReference type="NCBI Taxonomy" id="28887"/>
    <lineage>
        <taxon>Bacteria</taxon>
        <taxon>Bacillati</taxon>
        <taxon>Actinomycetota</taxon>
        <taxon>Actinomycetes</taxon>
        <taxon>Streptosporangiales</taxon>
        <taxon>Streptosporangiaceae</taxon>
        <taxon>Planobispora</taxon>
    </lineage>
</organism>
<dbReference type="Pfam" id="PF00069">
    <property type="entry name" value="Pkinase"/>
    <property type="match status" value="1"/>
</dbReference>
<dbReference type="InterPro" id="IPR008271">
    <property type="entry name" value="Ser/Thr_kinase_AS"/>
</dbReference>
<proteinExistence type="predicted"/>
<dbReference type="SMART" id="SM00220">
    <property type="entry name" value="S_TKc"/>
    <property type="match status" value="1"/>
</dbReference>
<dbReference type="InterPro" id="IPR017441">
    <property type="entry name" value="Protein_kinase_ATP_BS"/>
</dbReference>
<protein>
    <recommendedName>
        <fullName evidence="6">Protein kinase domain-containing protein</fullName>
    </recommendedName>
</protein>
<evidence type="ECO:0000256" key="2">
    <source>
        <dbReference type="ARBA" id="ARBA00022741"/>
    </source>
</evidence>
<dbReference type="PANTHER" id="PTHR43289:SF34">
    <property type="entry name" value="SERINE_THREONINE-PROTEIN KINASE YBDM-RELATED"/>
    <property type="match status" value="1"/>
</dbReference>
<evidence type="ECO:0000256" key="1">
    <source>
        <dbReference type="ARBA" id="ARBA00022679"/>
    </source>
</evidence>